<name>A0A0B0M6X0_GOSAR</name>
<accession>A0A0B0M6X0</accession>
<gene>
    <name evidence="2" type="ORF">F383_33773</name>
    <name evidence="1" type="ORF">F383_36988</name>
</gene>
<keyword evidence="3" id="KW-1185">Reference proteome</keyword>
<organism evidence="1 3">
    <name type="scientific">Gossypium arboreum</name>
    <name type="common">Tree cotton</name>
    <name type="synonym">Gossypium nanking</name>
    <dbReference type="NCBI Taxonomy" id="29729"/>
    <lineage>
        <taxon>Eukaryota</taxon>
        <taxon>Viridiplantae</taxon>
        <taxon>Streptophyta</taxon>
        <taxon>Embryophyta</taxon>
        <taxon>Tracheophyta</taxon>
        <taxon>Spermatophyta</taxon>
        <taxon>Magnoliopsida</taxon>
        <taxon>eudicotyledons</taxon>
        <taxon>Gunneridae</taxon>
        <taxon>Pentapetalae</taxon>
        <taxon>rosids</taxon>
        <taxon>malvids</taxon>
        <taxon>Malvales</taxon>
        <taxon>Malvaceae</taxon>
        <taxon>Malvoideae</taxon>
        <taxon>Gossypium</taxon>
    </lineage>
</organism>
<protein>
    <submittedName>
        <fullName evidence="1">Uncharacterized protein</fullName>
    </submittedName>
</protein>
<evidence type="ECO:0000313" key="1">
    <source>
        <dbReference type="EMBL" id="KHF97762.1"/>
    </source>
</evidence>
<dbReference type="Proteomes" id="UP000032142">
    <property type="component" value="Unassembled WGS sequence"/>
</dbReference>
<reference evidence="3" key="2">
    <citation type="submission" date="2014-09" db="EMBL/GenBank/DDBJ databases">
        <authorList>
            <person name="Mudge J."/>
            <person name="Ramaraj T."/>
            <person name="Lindquist I.E."/>
            <person name="Bharti A.K."/>
            <person name="Sundararajan A."/>
            <person name="Cameron C.T."/>
            <person name="Woodward J.E."/>
            <person name="May G.D."/>
            <person name="Brubaker C."/>
            <person name="Broadhvest J."/>
            <person name="Wilkins T.A."/>
        </authorList>
    </citation>
    <scope>NUCLEOTIDE SEQUENCE</scope>
    <source>
        <strain evidence="3">cv. AKA8401</strain>
    </source>
</reference>
<sequence>MWHLVCKVFLSIRYYYSEWFIGYDKDENEYETIMSGTGMYTKLMIIKFT</sequence>
<dbReference type="EMBL" id="JRRC01016674">
    <property type="protein sequence ID" value="KHF97762.1"/>
    <property type="molecule type" value="Genomic_DNA"/>
</dbReference>
<dbReference type="EMBL" id="KN436744">
    <property type="protein sequence ID" value="KHG26462.1"/>
    <property type="molecule type" value="Genomic_DNA"/>
</dbReference>
<dbReference type="AlphaFoldDB" id="A0A0B0M6X0"/>
<evidence type="ECO:0000313" key="2">
    <source>
        <dbReference type="EMBL" id="KHG26462.1"/>
    </source>
</evidence>
<proteinExistence type="predicted"/>
<evidence type="ECO:0000313" key="3">
    <source>
        <dbReference type="Proteomes" id="UP000032142"/>
    </source>
</evidence>
<reference evidence="1" key="1">
    <citation type="submission" date="2014-09" db="EMBL/GenBank/DDBJ databases">
        <title>G. arboreum L. cv. AKA8401 A2 genome assembly version 1.0.</title>
        <authorList>
            <person name="Mudge J."/>
            <person name="Ramaraj T."/>
            <person name="Lindquist I.E."/>
            <person name="Bharti A.K."/>
            <person name="Sundararajan A."/>
            <person name="Cameron C.T."/>
            <person name="Woodward J.E."/>
            <person name="May G.D."/>
            <person name="Brubaker C."/>
            <person name="Broadhvest J."/>
            <person name="Wilkins T.A."/>
        </authorList>
    </citation>
    <scope>NUCLEOTIDE SEQUENCE</scope>
</reference>